<protein>
    <submittedName>
        <fullName evidence="2">Histidine phosphatase family protein</fullName>
    </submittedName>
</protein>
<keyword evidence="3" id="KW-1185">Reference proteome</keyword>
<sequence length="162" mass="18369">MKSLLLFRHGKSSWDYDVRDQDRPLKPRGIKDGHLVASTFMKNTKELPDRVFSSIANRALHTCMIFCRTLEYPMEKVSLTPSLYDFSGDSALGFVKGLDNSLNSVAIFGHNYAFTNIANQLGSMHIDNIPTSGLVKINFQVDNWKKLDKGTTELILFPKEIR</sequence>
<reference evidence="2" key="1">
    <citation type="submission" date="2022-11" db="EMBL/GenBank/DDBJ databases">
        <title>The characterization of three novel Bacteroidetes species and genomic analysis of their roles in tidal elemental geochemical cycles.</title>
        <authorList>
            <person name="Ma K.-J."/>
        </authorList>
    </citation>
    <scope>NUCLEOTIDE SEQUENCE</scope>
    <source>
        <strain evidence="2">M415</strain>
    </source>
</reference>
<evidence type="ECO:0000313" key="3">
    <source>
        <dbReference type="Proteomes" id="UP001207116"/>
    </source>
</evidence>
<dbReference type="Gene3D" id="3.40.50.1240">
    <property type="entry name" value="Phosphoglycerate mutase-like"/>
    <property type="match status" value="1"/>
</dbReference>
<dbReference type="InterPro" id="IPR013078">
    <property type="entry name" value="His_Pase_superF_clade-1"/>
</dbReference>
<dbReference type="RefSeq" id="WP_266013228.1">
    <property type="nucleotide sequence ID" value="NZ_JAPFQP010000003.1"/>
</dbReference>
<dbReference type="AlphaFoldDB" id="A0AAE3SPZ0"/>
<feature type="binding site" evidence="1">
    <location>
        <position position="58"/>
    </location>
    <ligand>
        <name>substrate</name>
    </ligand>
</feature>
<gene>
    <name evidence="2" type="ORF">OO016_10130</name>
</gene>
<accession>A0AAE3SPZ0</accession>
<comment type="caution">
    <text evidence="2">The sequence shown here is derived from an EMBL/GenBank/DDBJ whole genome shotgun (WGS) entry which is preliminary data.</text>
</comment>
<proteinExistence type="predicted"/>
<dbReference type="Proteomes" id="UP001207116">
    <property type="component" value="Unassembled WGS sequence"/>
</dbReference>
<dbReference type="SUPFAM" id="SSF53254">
    <property type="entry name" value="Phosphoglycerate mutase-like"/>
    <property type="match status" value="1"/>
</dbReference>
<evidence type="ECO:0000313" key="2">
    <source>
        <dbReference type="EMBL" id="MCX2719957.1"/>
    </source>
</evidence>
<organism evidence="2 3">
    <name type="scientific">Lentiprolixibacter aurantiacus</name>
    <dbReference type="NCBI Taxonomy" id="2993939"/>
    <lineage>
        <taxon>Bacteria</taxon>
        <taxon>Pseudomonadati</taxon>
        <taxon>Bacteroidota</taxon>
        <taxon>Flavobacteriia</taxon>
        <taxon>Flavobacteriales</taxon>
        <taxon>Flavobacteriaceae</taxon>
        <taxon>Lentiprolixibacter</taxon>
    </lineage>
</organism>
<dbReference type="EMBL" id="JAPFQP010000003">
    <property type="protein sequence ID" value="MCX2719957.1"/>
    <property type="molecule type" value="Genomic_DNA"/>
</dbReference>
<dbReference type="CDD" id="cd07040">
    <property type="entry name" value="HP"/>
    <property type="match status" value="1"/>
</dbReference>
<evidence type="ECO:0000256" key="1">
    <source>
        <dbReference type="PIRSR" id="PIRSR613078-2"/>
    </source>
</evidence>
<dbReference type="InterPro" id="IPR029033">
    <property type="entry name" value="His_PPase_superfam"/>
</dbReference>
<dbReference type="Pfam" id="PF00300">
    <property type="entry name" value="His_Phos_1"/>
    <property type="match status" value="1"/>
</dbReference>
<name>A0AAE3SPZ0_9FLAO</name>